<name>A0ABR4QZW0_9BORD</name>
<evidence type="ECO:0000313" key="3">
    <source>
        <dbReference type="Proteomes" id="UP000025748"/>
    </source>
</evidence>
<dbReference type="PANTHER" id="PTHR30231">
    <property type="entry name" value="DNA POLYMERASE III SUBUNIT EPSILON"/>
    <property type="match status" value="1"/>
</dbReference>
<keyword evidence="3" id="KW-1185">Reference proteome</keyword>
<evidence type="ECO:0000313" key="2">
    <source>
        <dbReference type="EMBL" id="KCB23848.1"/>
    </source>
</evidence>
<organism evidence="2 3">
    <name type="scientific">Bordetella hinzii OH87 BAL007II</name>
    <dbReference type="NCBI Taxonomy" id="1331262"/>
    <lineage>
        <taxon>Bacteria</taxon>
        <taxon>Pseudomonadati</taxon>
        <taxon>Pseudomonadota</taxon>
        <taxon>Betaproteobacteria</taxon>
        <taxon>Burkholderiales</taxon>
        <taxon>Alcaligenaceae</taxon>
        <taxon>Bordetella</taxon>
    </lineage>
</organism>
<dbReference type="EMBL" id="JHEM01000017">
    <property type="protein sequence ID" value="KCB23848.1"/>
    <property type="molecule type" value="Genomic_DNA"/>
</dbReference>
<dbReference type="GO" id="GO:0004527">
    <property type="term" value="F:exonuclease activity"/>
    <property type="evidence" value="ECO:0007669"/>
    <property type="project" value="UniProtKB-KW"/>
</dbReference>
<dbReference type="Gene3D" id="3.30.420.10">
    <property type="entry name" value="Ribonuclease H-like superfamily/Ribonuclease H"/>
    <property type="match status" value="1"/>
</dbReference>
<dbReference type="CDD" id="cd06127">
    <property type="entry name" value="DEDDh"/>
    <property type="match status" value="1"/>
</dbReference>
<dbReference type="InterPro" id="IPR013520">
    <property type="entry name" value="Ribonucl_H"/>
</dbReference>
<dbReference type="InterPro" id="IPR036397">
    <property type="entry name" value="RNaseH_sf"/>
</dbReference>
<keyword evidence="2" id="KW-0540">Nuclease</keyword>
<proteinExistence type="predicted"/>
<sequence length="222" mass="23898">MVCAPRRPGRPTMAAFFVRPGLDLPYFPAHRRRAAPSDTTRALAALGGEFVVADLETTGLSAASCEILEFAAVAVDIEGRITREYSQVVRISGRVPSFISRLTGISQQEVLQHGRPIEQAFGAFREFVGAAPVFFHNAAFDTRFLLATSQRCGLPFDNETYCTLMLARRAWPELPSHKLGILAGHLGASTPTHRALADVRTTVAVALAARARLTAGSAHVGS</sequence>
<gene>
    <name evidence="2" type="ORF">L544_3794</name>
</gene>
<accession>A0ABR4QZW0</accession>
<dbReference type="Proteomes" id="UP000025748">
    <property type="component" value="Unassembled WGS sequence"/>
</dbReference>
<protein>
    <submittedName>
        <fullName evidence="2">Exonuclease</fullName>
    </submittedName>
</protein>
<keyword evidence="2" id="KW-0378">Hydrolase</keyword>
<dbReference type="PANTHER" id="PTHR30231:SF37">
    <property type="entry name" value="EXODEOXYRIBONUCLEASE 10"/>
    <property type="match status" value="1"/>
</dbReference>
<dbReference type="Pfam" id="PF00929">
    <property type="entry name" value="RNase_T"/>
    <property type="match status" value="1"/>
</dbReference>
<dbReference type="InterPro" id="IPR012337">
    <property type="entry name" value="RNaseH-like_sf"/>
</dbReference>
<dbReference type="SUPFAM" id="SSF53098">
    <property type="entry name" value="Ribonuclease H-like"/>
    <property type="match status" value="1"/>
</dbReference>
<evidence type="ECO:0000259" key="1">
    <source>
        <dbReference type="SMART" id="SM00479"/>
    </source>
</evidence>
<dbReference type="SMART" id="SM00479">
    <property type="entry name" value="EXOIII"/>
    <property type="match status" value="1"/>
</dbReference>
<feature type="domain" description="Exonuclease" evidence="1">
    <location>
        <begin position="49"/>
        <end position="215"/>
    </location>
</feature>
<comment type="caution">
    <text evidence="2">The sequence shown here is derived from an EMBL/GenBank/DDBJ whole genome shotgun (WGS) entry which is preliminary data.</text>
</comment>
<keyword evidence="2" id="KW-0269">Exonuclease</keyword>
<reference evidence="2 3" key="1">
    <citation type="submission" date="2014-03" db="EMBL/GenBank/DDBJ databases">
        <title>Genome sequence of Bordetella hinzii.</title>
        <authorList>
            <person name="Register K."/>
            <person name="Harvill E."/>
            <person name="Goodfield L.L."/>
            <person name="Ivanov Y.V."/>
            <person name="Meyer J.A."/>
            <person name="Muse S.J."/>
            <person name="Jacobs N."/>
            <person name="Bendor L."/>
            <person name="Smallridge W.E."/>
            <person name="Brinkac L.M."/>
            <person name="Sanka R."/>
            <person name="Kim M."/>
            <person name="Losada L."/>
        </authorList>
    </citation>
    <scope>NUCLEOTIDE SEQUENCE [LARGE SCALE GENOMIC DNA]</scope>
    <source>
        <strain evidence="2 3">OH87 BAL007II</strain>
    </source>
</reference>